<dbReference type="InterPro" id="IPR004806">
    <property type="entry name" value="Rad23"/>
</dbReference>
<dbReference type="InterPro" id="IPR009060">
    <property type="entry name" value="UBA-like_sf"/>
</dbReference>
<dbReference type="PROSITE" id="PS50053">
    <property type="entry name" value="UBIQUITIN_2"/>
    <property type="match status" value="1"/>
</dbReference>
<dbReference type="SUPFAM" id="SSF46934">
    <property type="entry name" value="UBA-like"/>
    <property type="match status" value="2"/>
</dbReference>
<dbReference type="InterPro" id="IPR000626">
    <property type="entry name" value="Ubiquitin-like_dom"/>
</dbReference>
<dbReference type="PROSITE" id="PS50030">
    <property type="entry name" value="UBA"/>
    <property type="match status" value="2"/>
</dbReference>
<evidence type="ECO:0000256" key="4">
    <source>
        <dbReference type="ARBA" id="ARBA00023242"/>
    </source>
</evidence>
<comment type="caution">
    <text evidence="9">The sequence shown here is derived from an EMBL/GenBank/DDBJ whole genome shotgun (WGS) entry which is preliminary data.</text>
</comment>
<evidence type="ECO:0000256" key="6">
    <source>
        <dbReference type="SAM" id="MobiDB-lite"/>
    </source>
</evidence>
<dbReference type="CDD" id="cd01805">
    <property type="entry name" value="Ubl_Rad23"/>
    <property type="match status" value="1"/>
</dbReference>
<dbReference type="Gene3D" id="1.10.8.10">
    <property type="entry name" value="DNA helicase RuvA subunit, C-terminal domain"/>
    <property type="match status" value="2"/>
</dbReference>
<dbReference type="FunFam" id="1.10.8.10:FF:000003">
    <property type="entry name" value="UV excision repair protein RAD23 homolog"/>
    <property type="match status" value="1"/>
</dbReference>
<dbReference type="GO" id="GO:0006289">
    <property type="term" value="P:nucleotide-excision repair"/>
    <property type="evidence" value="ECO:0007669"/>
    <property type="project" value="UniProtKB-UniRule"/>
</dbReference>
<dbReference type="PANTHER" id="PTHR10621">
    <property type="entry name" value="UV EXCISION REPAIR PROTEIN RAD23"/>
    <property type="match status" value="1"/>
</dbReference>
<dbReference type="GO" id="GO:0005654">
    <property type="term" value="C:nucleoplasm"/>
    <property type="evidence" value="ECO:0007669"/>
    <property type="project" value="TreeGrafter"/>
</dbReference>
<proteinExistence type="inferred from homology"/>
<dbReference type="SUPFAM" id="SSF101238">
    <property type="entry name" value="XPC-binding domain"/>
    <property type="match status" value="1"/>
</dbReference>
<comment type="function">
    <text evidence="5">Multiubiquitin chain receptor involved in modulation of proteasomal degradation. Involved in nucleotide excision repair.</text>
</comment>
<dbReference type="Proteomes" id="UP001255856">
    <property type="component" value="Unassembled WGS sequence"/>
</dbReference>
<evidence type="ECO:0000259" key="7">
    <source>
        <dbReference type="PROSITE" id="PS50030"/>
    </source>
</evidence>
<keyword evidence="10" id="KW-1185">Reference proteome</keyword>
<name>A0AAD9MK28_PROWI</name>
<keyword evidence="3 5" id="KW-0234">DNA repair</keyword>
<dbReference type="InterPro" id="IPR029071">
    <property type="entry name" value="Ubiquitin-like_domsf"/>
</dbReference>
<dbReference type="GO" id="GO:0070628">
    <property type="term" value="F:proteasome binding"/>
    <property type="evidence" value="ECO:0007669"/>
    <property type="project" value="TreeGrafter"/>
</dbReference>
<evidence type="ECO:0000313" key="9">
    <source>
        <dbReference type="EMBL" id="KAK2075618.1"/>
    </source>
</evidence>
<dbReference type="GO" id="GO:0043161">
    <property type="term" value="P:proteasome-mediated ubiquitin-dependent protein catabolic process"/>
    <property type="evidence" value="ECO:0007669"/>
    <property type="project" value="UniProtKB-UniRule"/>
</dbReference>
<dbReference type="GO" id="GO:0005829">
    <property type="term" value="C:cytosol"/>
    <property type="evidence" value="ECO:0007669"/>
    <property type="project" value="TreeGrafter"/>
</dbReference>
<gene>
    <name evidence="9" type="ORF">QBZ16_001726</name>
</gene>
<feature type="compositionally biased region" description="Low complexity" evidence="6">
    <location>
        <begin position="105"/>
        <end position="119"/>
    </location>
</feature>
<dbReference type="GO" id="GO:0031593">
    <property type="term" value="F:polyubiquitin modification-dependent protein binding"/>
    <property type="evidence" value="ECO:0007669"/>
    <property type="project" value="UniProtKB-UniRule"/>
</dbReference>
<feature type="region of interest" description="Disordered" evidence="6">
    <location>
        <begin position="104"/>
        <end position="135"/>
    </location>
</feature>
<protein>
    <recommendedName>
        <fullName evidence="5">Ubiquitin receptor RAD23</fullName>
    </recommendedName>
    <alternativeName>
        <fullName evidence="5">DNA repair protein RAD23</fullName>
    </alternativeName>
</protein>
<dbReference type="GO" id="GO:0003684">
    <property type="term" value="F:damaged DNA binding"/>
    <property type="evidence" value="ECO:0007669"/>
    <property type="project" value="UniProtKB-UniRule"/>
</dbReference>
<dbReference type="FunFam" id="1.10.8.10:FF:000002">
    <property type="entry name" value="UV excision repair protein RAD23 homolog"/>
    <property type="match status" value="1"/>
</dbReference>
<feature type="domain" description="UBA" evidence="7">
    <location>
        <begin position="72"/>
        <end position="105"/>
    </location>
</feature>
<keyword evidence="4 5" id="KW-0539">Nucleus</keyword>
<dbReference type="GO" id="GO:0043130">
    <property type="term" value="F:ubiquitin binding"/>
    <property type="evidence" value="ECO:0007669"/>
    <property type="project" value="UniProtKB-UniRule"/>
</dbReference>
<evidence type="ECO:0000259" key="8">
    <source>
        <dbReference type="PROSITE" id="PS50053"/>
    </source>
</evidence>
<dbReference type="InterPro" id="IPR015940">
    <property type="entry name" value="UBA"/>
</dbReference>
<dbReference type="InterPro" id="IPR006636">
    <property type="entry name" value="STI1_HS-bd"/>
</dbReference>
<dbReference type="EMBL" id="JASFZW010000014">
    <property type="protein sequence ID" value="KAK2075618.1"/>
    <property type="molecule type" value="Genomic_DNA"/>
</dbReference>
<feature type="domain" description="Ubiquitin-like" evidence="8">
    <location>
        <begin position="1"/>
        <end position="59"/>
    </location>
</feature>
<dbReference type="SUPFAM" id="SSF54236">
    <property type="entry name" value="Ubiquitin-like"/>
    <property type="match status" value="1"/>
</dbReference>
<dbReference type="InterPro" id="IPR015360">
    <property type="entry name" value="XPC-bd"/>
</dbReference>
<dbReference type="Pfam" id="PF00240">
    <property type="entry name" value="ubiquitin"/>
    <property type="match status" value="1"/>
</dbReference>
<evidence type="ECO:0000256" key="1">
    <source>
        <dbReference type="ARBA" id="ARBA00022737"/>
    </source>
</evidence>
<dbReference type="PANTHER" id="PTHR10621:SF0">
    <property type="entry name" value="UV EXCISION REPAIR PROTEIN RAD23"/>
    <property type="match status" value="1"/>
</dbReference>
<dbReference type="Pfam" id="PF09280">
    <property type="entry name" value="XPC-binding"/>
    <property type="match status" value="1"/>
</dbReference>
<dbReference type="Pfam" id="PF00627">
    <property type="entry name" value="UBA"/>
    <property type="match status" value="2"/>
</dbReference>
<dbReference type="InterPro" id="IPR036353">
    <property type="entry name" value="XPC-bd_sf"/>
</dbReference>
<dbReference type="Gene3D" id="3.10.20.90">
    <property type="entry name" value="Phosphatidylinositol 3-kinase Catalytic Subunit, Chain A, domain 1"/>
    <property type="match status" value="1"/>
</dbReference>
<dbReference type="FunFam" id="1.10.10.540:FF:000001">
    <property type="entry name" value="UV excision repair protein RAD23 B"/>
    <property type="match status" value="1"/>
</dbReference>
<dbReference type="AlphaFoldDB" id="A0AAD9MK28"/>
<dbReference type="Gene3D" id="1.10.10.540">
    <property type="entry name" value="XPC-binding domain"/>
    <property type="match status" value="1"/>
</dbReference>
<evidence type="ECO:0000256" key="3">
    <source>
        <dbReference type="ARBA" id="ARBA00023204"/>
    </source>
</evidence>
<sequence length="306" mass="32778">MKLTIKDVKEGIQAAHADLPADSLNVIYQGKILKDDATLAESNVLETGFVVVMVIKPPSAYASAASQLATGSELERQVAAIMEMGFPQEEVQRAMRAAFNNPERAGLGAEPAAPAAEAAPPAPGAPPAGAAAPFDMFAPGRRRRRRRAPPAAGPLDFLRSNPQFQMLRAMVQQNPALLEPMLQELGRSNPALLEQINAHQAEFLAMINEPAPEGATDLQSLVRQLASQYGEEGAAAALMEQDEPGAGEPGVVEVHLSEEEVAAVERLIALGFGRQQCLEAFLICDRDESLAANYLLERGHEEEDDQ</sequence>
<organism evidence="9 10">
    <name type="scientific">Prototheca wickerhamii</name>
    <dbReference type="NCBI Taxonomy" id="3111"/>
    <lineage>
        <taxon>Eukaryota</taxon>
        <taxon>Viridiplantae</taxon>
        <taxon>Chlorophyta</taxon>
        <taxon>core chlorophytes</taxon>
        <taxon>Trebouxiophyceae</taxon>
        <taxon>Chlorellales</taxon>
        <taxon>Chlorellaceae</taxon>
        <taxon>Prototheca</taxon>
    </lineage>
</organism>
<reference evidence="9" key="1">
    <citation type="submission" date="2021-01" db="EMBL/GenBank/DDBJ databases">
        <authorList>
            <person name="Eckstrom K.M.E."/>
        </authorList>
    </citation>
    <scope>NUCLEOTIDE SEQUENCE</scope>
    <source>
        <strain evidence="9">UVCC 0001</strain>
    </source>
</reference>
<accession>A0AAD9MK28</accession>
<feature type="domain" description="UBA" evidence="7">
    <location>
        <begin position="255"/>
        <end position="298"/>
    </location>
</feature>
<keyword evidence="1" id="KW-0677">Repeat</keyword>
<keyword evidence="2 5" id="KW-0227">DNA damage</keyword>
<dbReference type="PRINTS" id="PR01839">
    <property type="entry name" value="RAD23PROTEIN"/>
</dbReference>
<dbReference type="SMART" id="SM00727">
    <property type="entry name" value="STI1"/>
    <property type="match status" value="1"/>
</dbReference>
<evidence type="ECO:0000256" key="5">
    <source>
        <dbReference type="RuleBase" id="RU367049"/>
    </source>
</evidence>
<dbReference type="SMART" id="SM00165">
    <property type="entry name" value="UBA"/>
    <property type="match status" value="2"/>
</dbReference>
<dbReference type="CDD" id="cd14281">
    <property type="entry name" value="UBA2_Rad23_like"/>
    <property type="match status" value="1"/>
</dbReference>
<keyword evidence="5" id="KW-0963">Cytoplasm</keyword>
<evidence type="ECO:0000313" key="10">
    <source>
        <dbReference type="Proteomes" id="UP001255856"/>
    </source>
</evidence>
<comment type="similarity">
    <text evidence="5">Belongs to the RAD23 family.</text>
</comment>
<evidence type="ECO:0000256" key="2">
    <source>
        <dbReference type="ARBA" id="ARBA00022763"/>
    </source>
</evidence>
<comment type="subcellular location">
    <subcellularLocation>
        <location evidence="5">Nucleus</location>
    </subcellularLocation>
    <subcellularLocation>
        <location evidence="5">Cytoplasm</location>
    </subcellularLocation>
</comment>